<organism evidence="5 6">
    <name type="scientific">Roseomonas elaeocarpi</name>
    <dbReference type="NCBI Taxonomy" id="907779"/>
    <lineage>
        <taxon>Bacteria</taxon>
        <taxon>Pseudomonadati</taxon>
        <taxon>Pseudomonadota</taxon>
        <taxon>Alphaproteobacteria</taxon>
        <taxon>Acetobacterales</taxon>
        <taxon>Roseomonadaceae</taxon>
        <taxon>Roseomonas</taxon>
    </lineage>
</organism>
<dbReference type="SMART" id="SM00419">
    <property type="entry name" value="HTH_CRP"/>
    <property type="match status" value="1"/>
</dbReference>
<feature type="domain" description="HTH crp-type" evidence="4">
    <location>
        <begin position="140"/>
        <end position="214"/>
    </location>
</feature>
<evidence type="ECO:0000313" key="5">
    <source>
        <dbReference type="EMBL" id="MFC0407888.1"/>
    </source>
</evidence>
<dbReference type="InterPro" id="IPR036388">
    <property type="entry name" value="WH-like_DNA-bd_sf"/>
</dbReference>
<gene>
    <name evidence="5" type="ORF">ACFFGY_06475</name>
</gene>
<dbReference type="PRINTS" id="PR00034">
    <property type="entry name" value="HTHCRP"/>
</dbReference>
<dbReference type="Proteomes" id="UP001589865">
    <property type="component" value="Unassembled WGS sequence"/>
</dbReference>
<dbReference type="CDD" id="cd00038">
    <property type="entry name" value="CAP_ED"/>
    <property type="match status" value="1"/>
</dbReference>
<protein>
    <submittedName>
        <fullName evidence="5">Crp/Fnr family transcriptional regulator</fullName>
    </submittedName>
</protein>
<keyword evidence="3" id="KW-0804">Transcription</keyword>
<accession>A0ABV6JQ94</accession>
<evidence type="ECO:0000256" key="1">
    <source>
        <dbReference type="ARBA" id="ARBA00023015"/>
    </source>
</evidence>
<dbReference type="InterPro" id="IPR050397">
    <property type="entry name" value="Env_Response_Regulators"/>
</dbReference>
<evidence type="ECO:0000313" key="6">
    <source>
        <dbReference type="Proteomes" id="UP001589865"/>
    </source>
</evidence>
<evidence type="ECO:0000256" key="2">
    <source>
        <dbReference type="ARBA" id="ARBA00023125"/>
    </source>
</evidence>
<dbReference type="PROSITE" id="PS51063">
    <property type="entry name" value="HTH_CRP_2"/>
    <property type="match status" value="1"/>
</dbReference>
<dbReference type="InterPro" id="IPR018490">
    <property type="entry name" value="cNMP-bd_dom_sf"/>
</dbReference>
<keyword evidence="6" id="KW-1185">Reference proteome</keyword>
<sequence length="232" mass="26047">MLKLAHGAVLTPEDRGILEGLARETILVGARRELIAEGARPDYVHLVLEGFACRYKMLSDGNRQIMALLLPGDFCDLHVAILHKMDHSVGTLTKCRVARLSRATIMNLVSISPTVTRALWWATLVDEAVLRAWIVNKGRRPADKHLAHLLCELLLRLQAVELAATDSCDLPLTQQDLADILGLTPVHVNRMLQQLRAEGLVAMANRRLIIRDFQRLRDFAGFNPKYLHMEPN</sequence>
<evidence type="ECO:0000259" key="4">
    <source>
        <dbReference type="PROSITE" id="PS51063"/>
    </source>
</evidence>
<dbReference type="EMBL" id="JBHLUN010000005">
    <property type="protein sequence ID" value="MFC0407888.1"/>
    <property type="molecule type" value="Genomic_DNA"/>
</dbReference>
<dbReference type="InterPro" id="IPR000595">
    <property type="entry name" value="cNMP-bd_dom"/>
</dbReference>
<dbReference type="SUPFAM" id="SSF51206">
    <property type="entry name" value="cAMP-binding domain-like"/>
    <property type="match status" value="1"/>
</dbReference>
<keyword evidence="2" id="KW-0238">DNA-binding</keyword>
<proteinExistence type="predicted"/>
<comment type="caution">
    <text evidence="5">The sequence shown here is derived from an EMBL/GenBank/DDBJ whole genome shotgun (WGS) entry which is preliminary data.</text>
</comment>
<keyword evidence="1" id="KW-0805">Transcription regulation</keyword>
<dbReference type="Gene3D" id="2.60.120.10">
    <property type="entry name" value="Jelly Rolls"/>
    <property type="match status" value="1"/>
</dbReference>
<reference evidence="5 6" key="1">
    <citation type="submission" date="2024-09" db="EMBL/GenBank/DDBJ databases">
        <authorList>
            <person name="Sun Q."/>
            <person name="Mori K."/>
        </authorList>
    </citation>
    <scope>NUCLEOTIDE SEQUENCE [LARGE SCALE GENOMIC DNA]</scope>
    <source>
        <strain evidence="5 6">TBRC 5777</strain>
    </source>
</reference>
<dbReference type="SUPFAM" id="SSF46785">
    <property type="entry name" value="Winged helix' DNA-binding domain"/>
    <property type="match status" value="1"/>
</dbReference>
<dbReference type="RefSeq" id="WP_377043617.1">
    <property type="nucleotide sequence ID" value="NZ_JBHLUN010000005.1"/>
</dbReference>
<dbReference type="Pfam" id="PF13545">
    <property type="entry name" value="HTH_Crp_2"/>
    <property type="match status" value="1"/>
</dbReference>
<dbReference type="InterPro" id="IPR014710">
    <property type="entry name" value="RmlC-like_jellyroll"/>
</dbReference>
<dbReference type="Gene3D" id="1.10.10.10">
    <property type="entry name" value="Winged helix-like DNA-binding domain superfamily/Winged helix DNA-binding domain"/>
    <property type="match status" value="1"/>
</dbReference>
<dbReference type="PANTHER" id="PTHR24567:SF68">
    <property type="entry name" value="DNA-BINDING TRANSCRIPTIONAL DUAL REGULATOR CRP"/>
    <property type="match status" value="1"/>
</dbReference>
<dbReference type="Pfam" id="PF00027">
    <property type="entry name" value="cNMP_binding"/>
    <property type="match status" value="1"/>
</dbReference>
<name>A0ABV6JQ94_9PROT</name>
<dbReference type="InterPro" id="IPR012318">
    <property type="entry name" value="HTH_CRP"/>
</dbReference>
<dbReference type="InterPro" id="IPR036390">
    <property type="entry name" value="WH_DNA-bd_sf"/>
</dbReference>
<evidence type="ECO:0000256" key="3">
    <source>
        <dbReference type="ARBA" id="ARBA00023163"/>
    </source>
</evidence>
<dbReference type="PANTHER" id="PTHR24567">
    <property type="entry name" value="CRP FAMILY TRANSCRIPTIONAL REGULATORY PROTEIN"/>
    <property type="match status" value="1"/>
</dbReference>